<dbReference type="HAMAP" id="MF_03100">
    <property type="entry name" value="Endonuc_su_Slx1"/>
    <property type="match status" value="1"/>
</dbReference>
<comment type="subcellular location">
    <subcellularLocation>
        <location evidence="8">Nucleus</location>
    </subcellularLocation>
</comment>
<dbReference type="GO" id="GO:0006281">
    <property type="term" value="P:DNA repair"/>
    <property type="evidence" value="ECO:0007669"/>
    <property type="project" value="UniProtKB-UniRule"/>
</dbReference>
<proteinExistence type="inferred from homology"/>
<dbReference type="InterPro" id="IPR035901">
    <property type="entry name" value="GIY-YIG_endonuc_sf"/>
</dbReference>
<evidence type="ECO:0000259" key="9">
    <source>
        <dbReference type="PROSITE" id="PS50164"/>
    </source>
</evidence>
<dbReference type="Gene3D" id="3.40.1440.10">
    <property type="entry name" value="GIY-YIG endonuclease"/>
    <property type="match status" value="1"/>
</dbReference>
<keyword evidence="11" id="KW-1185">Reference proteome</keyword>
<comment type="caution">
    <text evidence="10">The sequence shown here is derived from an EMBL/GenBank/DDBJ whole genome shotgun (WGS) entry which is preliminary data.</text>
</comment>
<evidence type="ECO:0000256" key="1">
    <source>
        <dbReference type="ARBA" id="ARBA00022722"/>
    </source>
</evidence>
<evidence type="ECO:0000256" key="8">
    <source>
        <dbReference type="HAMAP-Rule" id="MF_03100"/>
    </source>
</evidence>
<keyword evidence="6 8" id="KW-0234">DNA repair</keyword>
<comment type="subunit">
    <text evidence="8">Forms a heterodimer with a member of the SLX4 family.</text>
</comment>
<evidence type="ECO:0000256" key="2">
    <source>
        <dbReference type="ARBA" id="ARBA00022759"/>
    </source>
</evidence>
<comment type="cofactor">
    <cofactor evidence="8">
        <name>a divalent metal cation</name>
        <dbReference type="ChEBI" id="CHEBI:60240"/>
    </cofactor>
</comment>
<gene>
    <name evidence="10" type="ORF">RS030_111974</name>
</gene>
<dbReference type="EC" id="3.1.-.-" evidence="8"/>
<comment type="similarity">
    <text evidence="8">Belongs to the SLX1 family.</text>
</comment>
<dbReference type="InterPro" id="IPR050381">
    <property type="entry name" value="SLX1_endonuclease"/>
</dbReference>
<dbReference type="GO" id="GO:0033557">
    <property type="term" value="C:Slx1-Slx4 complex"/>
    <property type="evidence" value="ECO:0007669"/>
    <property type="project" value="UniProtKB-UniRule"/>
</dbReference>
<keyword evidence="1 8" id="KW-0540">Nuclease</keyword>
<comment type="function">
    <text evidence="8">Catalytic subunit of a heterodimeric structure-specific endonuclease that resolves DNA secondary structures generated during DNA repair and recombination. Has endonuclease activity towards branched DNA substrates, introducing single-strand cuts in duplex DNA close to junctions with ss-DNA.</text>
</comment>
<sequence length="442" mass="51603">MEFEKKYMGLNSSHYCYLLISETKKKASYIGYSVNPCRRLRQHNGEIKNGAKKTKLGTPWEIGICVGGFPDRISALRFEWAWQHPNICRATREYMNSWKIVKKKKSEEKNNVKTVLKKRQWSIQQRIWILVCIVTLTPWKDMNLDVFVLNNNIENIIKEYIKKLGKLQNNYKITDVTIDSLLMFIYNGTDCNFENGTKFLRCDYNAFKDIQNSNVNSIENEIVSHIQDNSMCFSLDYECKIETICTICQQKIENNRKYILFPCCDGMNIHVSCIQPWGESYKLNNENSLFDISAPLIPEQISCPCCFQIYNWSEVKLRHIKKFEFKNGNEVENKVNNNSITNNSLEINKSIHEKAIDSETLKKKDIDMGFDIETNRENSLLNYISFSSYNNIDAGNDNNKSYKYKDETSPNCDNVFLSSEDDNDIKEVSQRCEFIDLTIDSE</sequence>
<dbReference type="CDD" id="cd10455">
    <property type="entry name" value="GIY-YIG_SLX1"/>
    <property type="match status" value="1"/>
</dbReference>
<keyword evidence="2 8" id="KW-0255">Endonuclease</keyword>
<evidence type="ECO:0000256" key="6">
    <source>
        <dbReference type="ARBA" id="ARBA00023204"/>
    </source>
</evidence>
<keyword evidence="7 8" id="KW-0539">Nucleus</keyword>
<feature type="domain" description="GIY-YIG" evidence="9">
    <location>
        <begin position="12"/>
        <end position="97"/>
    </location>
</feature>
<dbReference type="GO" id="GO:0017108">
    <property type="term" value="F:5'-flap endonuclease activity"/>
    <property type="evidence" value="ECO:0007669"/>
    <property type="project" value="InterPro"/>
</dbReference>
<accession>A0AAV9Y3E7</accession>
<protein>
    <recommendedName>
        <fullName evidence="8">Structure-specific endonuclease subunit SLX1 homolog</fullName>
        <ecNumber evidence="8">3.1.-.-</ecNumber>
    </recommendedName>
</protein>
<dbReference type="EMBL" id="JAWDEY010000002">
    <property type="protein sequence ID" value="KAK6590937.1"/>
    <property type="molecule type" value="Genomic_DNA"/>
</dbReference>
<keyword evidence="5 8" id="KW-0233">DNA recombination</keyword>
<keyword evidence="3 8" id="KW-0227">DNA damage</keyword>
<dbReference type="PROSITE" id="PS50164">
    <property type="entry name" value="GIY_YIG"/>
    <property type="match status" value="1"/>
</dbReference>
<name>A0AAV9Y3E7_9CRYT</name>
<evidence type="ECO:0000256" key="4">
    <source>
        <dbReference type="ARBA" id="ARBA00022801"/>
    </source>
</evidence>
<reference evidence="10 11" key="1">
    <citation type="submission" date="2023-10" db="EMBL/GenBank/DDBJ databases">
        <title>Comparative genomics analysis reveals potential genetic determinants of host preference in Cryptosporidium xiaoi.</title>
        <authorList>
            <person name="Xiao L."/>
            <person name="Li J."/>
        </authorList>
    </citation>
    <scope>NUCLEOTIDE SEQUENCE [LARGE SCALE GENOMIC DNA]</scope>
    <source>
        <strain evidence="10 11">52996</strain>
    </source>
</reference>
<dbReference type="AlphaFoldDB" id="A0AAV9Y3E7"/>
<organism evidence="10 11">
    <name type="scientific">Cryptosporidium xiaoi</name>
    <dbReference type="NCBI Taxonomy" id="659607"/>
    <lineage>
        <taxon>Eukaryota</taxon>
        <taxon>Sar</taxon>
        <taxon>Alveolata</taxon>
        <taxon>Apicomplexa</taxon>
        <taxon>Conoidasida</taxon>
        <taxon>Coccidia</taxon>
        <taxon>Eucoccidiorida</taxon>
        <taxon>Eimeriorina</taxon>
        <taxon>Cryptosporidiidae</taxon>
        <taxon>Cryptosporidium</taxon>
    </lineage>
</organism>
<evidence type="ECO:0000256" key="5">
    <source>
        <dbReference type="ARBA" id="ARBA00023172"/>
    </source>
</evidence>
<dbReference type="InterPro" id="IPR000305">
    <property type="entry name" value="GIY-YIG_endonuc"/>
</dbReference>
<keyword evidence="4 8" id="KW-0378">Hydrolase</keyword>
<dbReference type="PANTHER" id="PTHR20208:SF13">
    <property type="entry name" value="STRUCTURE-SPECIFIC ENDONUCLEASE SUBUNIT SLX1"/>
    <property type="match status" value="1"/>
</dbReference>
<dbReference type="Pfam" id="PF01541">
    <property type="entry name" value="GIY-YIG"/>
    <property type="match status" value="1"/>
</dbReference>
<dbReference type="PANTHER" id="PTHR20208">
    <property type="entry name" value="STRUCTURE-SPECIFIC ENDONUCLEASE SUBUNIT SLX1"/>
    <property type="match status" value="1"/>
</dbReference>
<comment type="caution">
    <text evidence="8">Lacks conserved residue(s) required for the propagation of feature annotation.</text>
</comment>
<dbReference type="GO" id="GO:0006310">
    <property type="term" value="P:DNA recombination"/>
    <property type="evidence" value="ECO:0007669"/>
    <property type="project" value="UniProtKB-UniRule"/>
</dbReference>
<evidence type="ECO:0000313" key="10">
    <source>
        <dbReference type="EMBL" id="KAK6590937.1"/>
    </source>
</evidence>
<dbReference type="InterPro" id="IPR027520">
    <property type="entry name" value="Slx1"/>
</dbReference>
<evidence type="ECO:0000256" key="3">
    <source>
        <dbReference type="ARBA" id="ARBA00022763"/>
    </source>
</evidence>
<evidence type="ECO:0000313" key="11">
    <source>
        <dbReference type="Proteomes" id="UP001311799"/>
    </source>
</evidence>
<evidence type="ECO:0000256" key="7">
    <source>
        <dbReference type="ARBA" id="ARBA00023242"/>
    </source>
</evidence>
<dbReference type="Proteomes" id="UP001311799">
    <property type="component" value="Unassembled WGS sequence"/>
</dbReference>